<keyword evidence="2" id="KW-1185">Reference proteome</keyword>
<organism evidence="1 2">
    <name type="scientific">Centaurea solstitialis</name>
    <name type="common">yellow star-thistle</name>
    <dbReference type="NCBI Taxonomy" id="347529"/>
    <lineage>
        <taxon>Eukaryota</taxon>
        <taxon>Viridiplantae</taxon>
        <taxon>Streptophyta</taxon>
        <taxon>Embryophyta</taxon>
        <taxon>Tracheophyta</taxon>
        <taxon>Spermatophyta</taxon>
        <taxon>Magnoliopsida</taxon>
        <taxon>eudicotyledons</taxon>
        <taxon>Gunneridae</taxon>
        <taxon>Pentapetalae</taxon>
        <taxon>asterids</taxon>
        <taxon>campanulids</taxon>
        <taxon>Asterales</taxon>
        <taxon>Asteraceae</taxon>
        <taxon>Carduoideae</taxon>
        <taxon>Cardueae</taxon>
        <taxon>Centaureinae</taxon>
        <taxon>Centaurea</taxon>
    </lineage>
</organism>
<dbReference type="Proteomes" id="UP001172457">
    <property type="component" value="Chromosome 5"/>
</dbReference>
<comment type="caution">
    <text evidence="1">The sequence shown here is derived from an EMBL/GenBank/DDBJ whole genome shotgun (WGS) entry which is preliminary data.</text>
</comment>
<sequence length="136" mass="15906">MALCSTTKVVKAYLRAWVDWWPTGTFSAQDFWMQICSSRGNPMRIKLRKVIGAAFIWTIWTQRKIMVFKRKTISEKEIFSDIQFLAFNWVKCRCEPLEGFILLVLDIQEARSKTCKSSQMQGFKNNLEASNSKHKT</sequence>
<accession>A0AA38T8X9</accession>
<dbReference type="EMBL" id="JARYMX010000005">
    <property type="protein sequence ID" value="KAJ9546443.1"/>
    <property type="molecule type" value="Genomic_DNA"/>
</dbReference>
<protein>
    <submittedName>
        <fullName evidence="1">Uncharacterized protein</fullName>
    </submittedName>
</protein>
<dbReference type="AlphaFoldDB" id="A0AA38T8X9"/>
<evidence type="ECO:0000313" key="2">
    <source>
        <dbReference type="Proteomes" id="UP001172457"/>
    </source>
</evidence>
<reference evidence="1" key="1">
    <citation type="submission" date="2023-03" db="EMBL/GenBank/DDBJ databases">
        <title>Chromosome-scale reference genome and RAD-based genetic map of yellow starthistle (Centaurea solstitialis) reveal putative structural variation and QTLs associated with invader traits.</title>
        <authorList>
            <person name="Reatini B."/>
            <person name="Cang F.A."/>
            <person name="Jiang Q."/>
            <person name="Mckibben M.T.W."/>
            <person name="Barker M.S."/>
            <person name="Rieseberg L.H."/>
            <person name="Dlugosch K.M."/>
        </authorList>
    </citation>
    <scope>NUCLEOTIDE SEQUENCE</scope>
    <source>
        <strain evidence="1">CAN-66</strain>
        <tissue evidence="1">Leaf</tissue>
    </source>
</reference>
<proteinExistence type="predicted"/>
<name>A0AA38T8X9_9ASTR</name>
<evidence type="ECO:0000313" key="1">
    <source>
        <dbReference type="EMBL" id="KAJ9546443.1"/>
    </source>
</evidence>
<gene>
    <name evidence="1" type="ORF">OSB04_018986</name>
</gene>